<dbReference type="Proteomes" id="UP000494163">
    <property type="component" value="Chromosome 2R"/>
</dbReference>
<proteinExistence type="predicted"/>
<evidence type="ECO:0000313" key="3">
    <source>
        <dbReference type="Proteomes" id="UP000494163"/>
    </source>
</evidence>
<accession>A0A0M4EGT7</accession>
<keyword evidence="1" id="KW-0732">Signal</keyword>
<evidence type="ECO:0000313" key="2">
    <source>
        <dbReference type="EMBL" id="ALC42826.1"/>
    </source>
</evidence>
<gene>
    <name evidence="2" type="ORF">Dbus_chr2Rg2405</name>
</gene>
<keyword evidence="3" id="KW-1185">Reference proteome</keyword>
<evidence type="ECO:0000256" key="1">
    <source>
        <dbReference type="SAM" id="SignalP"/>
    </source>
</evidence>
<reference evidence="2 3" key="1">
    <citation type="submission" date="2015-08" db="EMBL/GenBank/DDBJ databases">
        <title>Ancestral chromatin configuration constrains chromatin evolution on differentiating sex chromosomes in Drosophila.</title>
        <authorList>
            <person name="Zhou Q."/>
            <person name="Bachtrog D."/>
        </authorList>
    </citation>
    <scope>NUCLEOTIDE SEQUENCE [LARGE SCALE GENOMIC DNA]</scope>
    <source>
        <tissue evidence="2">Whole larvae</tissue>
    </source>
</reference>
<protein>
    <submittedName>
        <fullName evidence="2">Maker154</fullName>
    </submittedName>
</protein>
<organism evidence="2 3">
    <name type="scientific">Drosophila busckii</name>
    <name type="common">Fruit fly</name>
    <dbReference type="NCBI Taxonomy" id="30019"/>
    <lineage>
        <taxon>Eukaryota</taxon>
        <taxon>Metazoa</taxon>
        <taxon>Ecdysozoa</taxon>
        <taxon>Arthropoda</taxon>
        <taxon>Hexapoda</taxon>
        <taxon>Insecta</taxon>
        <taxon>Pterygota</taxon>
        <taxon>Neoptera</taxon>
        <taxon>Endopterygota</taxon>
        <taxon>Diptera</taxon>
        <taxon>Brachycera</taxon>
        <taxon>Muscomorpha</taxon>
        <taxon>Ephydroidea</taxon>
        <taxon>Drosophilidae</taxon>
        <taxon>Drosophila</taxon>
    </lineage>
</organism>
<name>A0A0M4EGT7_DROBS</name>
<sequence>MAHSILLYLSLALLCFGATQAQDLAGPARTAVKMLETVTMVPVRLLYALLNERMPKNHFSADLDLRNDLITIVKGNRGMGISATSSDGFTGQSGYQAGQAYPAGAVYTQDPAQDQVYAANNNEQVTEIYAPPIELPPIERPPNFQWTATRVLTILTTLKGNLGIPEFVRIRGNPIDLLFTVLGIPDPRAPFNLLPDKDLNGEIHYEPPLVQQQVQPVYGIAPRLCTGCNQSIISRLINQLTGGLVNIRFGPASGFVGTLINRLTLGLINLQTGIQVPTFFARMIGLLPAPPGQTGVGASFRFRLPGIPFGIRFTWPGMFAGLFSRASGSVYTQQQQLTGYNPEPGFMSLLFRIIFGRWPIGFAQPIVGAPATPMQNLGRMLSTIVG</sequence>
<feature type="chain" id="PRO_5005793541" evidence="1">
    <location>
        <begin position="22"/>
        <end position="386"/>
    </location>
</feature>
<dbReference type="EMBL" id="CP012524">
    <property type="protein sequence ID" value="ALC42826.1"/>
    <property type="molecule type" value="Genomic_DNA"/>
</dbReference>
<feature type="signal peptide" evidence="1">
    <location>
        <begin position="1"/>
        <end position="21"/>
    </location>
</feature>
<dbReference type="AlphaFoldDB" id="A0A0M4EGT7"/>